<reference evidence="2 3" key="1">
    <citation type="submission" date="2024-07" db="EMBL/GenBank/DDBJ databases">
        <title>Chromosome-level genome assembly of the water stick insect Ranatra chinensis (Heteroptera: Nepidae).</title>
        <authorList>
            <person name="Liu X."/>
        </authorList>
    </citation>
    <scope>NUCLEOTIDE SEQUENCE [LARGE SCALE GENOMIC DNA]</scope>
    <source>
        <strain evidence="2">Cailab_2021Rc</strain>
        <tissue evidence="2">Muscle</tissue>
    </source>
</reference>
<comment type="similarity">
    <text evidence="1">Belongs to the ClpA/ClpB family. Torsin subfamily.</text>
</comment>
<proteinExistence type="inferred from homology"/>
<dbReference type="SUPFAM" id="SSF52540">
    <property type="entry name" value="P-loop containing nucleoside triphosphate hydrolases"/>
    <property type="match status" value="1"/>
</dbReference>
<dbReference type="Pfam" id="PF06309">
    <property type="entry name" value="Torsin"/>
    <property type="match status" value="1"/>
</dbReference>
<sequence length="281" mass="32605">MFHKNKTQETTENGRCNLPPFCDENIFFAHTPNNLRSRDKPLVLSFHGMPGTGKNYIAEFILKNMFKEGSRSQFAHFYSAHLDFPDSMEKHTYQKKLEQEIEASIYKCHRSIFVFDEVEKMPNGLLEVLSPYAEGWKNVDGIDYKKVVFIFLSNTAQLYIRDVLNYHHKNGKLRDELKMRHFKDLPRLAFRDKGGLHRTTLISSDLISQYVPFLPIDACHAEKCIVHEINKINQTVSYNLIQEVLSNMHFEGRFSSGGCKLIDAIVLREVFMQSLKLTGVH</sequence>
<evidence type="ECO:0008006" key="4">
    <source>
        <dbReference type="Google" id="ProtNLM"/>
    </source>
</evidence>
<accession>A0ABD0YSS4</accession>
<dbReference type="Gene3D" id="3.40.50.300">
    <property type="entry name" value="P-loop containing nucleotide triphosphate hydrolases"/>
    <property type="match status" value="1"/>
</dbReference>
<dbReference type="GO" id="GO:0005737">
    <property type="term" value="C:cytoplasm"/>
    <property type="evidence" value="ECO:0007669"/>
    <property type="project" value="UniProtKB-ARBA"/>
</dbReference>
<organism evidence="2 3">
    <name type="scientific">Ranatra chinensis</name>
    <dbReference type="NCBI Taxonomy" id="642074"/>
    <lineage>
        <taxon>Eukaryota</taxon>
        <taxon>Metazoa</taxon>
        <taxon>Ecdysozoa</taxon>
        <taxon>Arthropoda</taxon>
        <taxon>Hexapoda</taxon>
        <taxon>Insecta</taxon>
        <taxon>Pterygota</taxon>
        <taxon>Neoptera</taxon>
        <taxon>Paraneoptera</taxon>
        <taxon>Hemiptera</taxon>
        <taxon>Heteroptera</taxon>
        <taxon>Panheteroptera</taxon>
        <taxon>Nepomorpha</taxon>
        <taxon>Nepidae</taxon>
        <taxon>Ranatrinae</taxon>
        <taxon>Ranatra</taxon>
    </lineage>
</organism>
<evidence type="ECO:0000313" key="2">
    <source>
        <dbReference type="EMBL" id="KAL1139007.1"/>
    </source>
</evidence>
<dbReference type="Proteomes" id="UP001558652">
    <property type="component" value="Unassembled WGS sequence"/>
</dbReference>
<dbReference type="InterPro" id="IPR010448">
    <property type="entry name" value="Torsin"/>
</dbReference>
<dbReference type="AlphaFoldDB" id="A0ABD0YSS4"/>
<evidence type="ECO:0000313" key="3">
    <source>
        <dbReference type="Proteomes" id="UP001558652"/>
    </source>
</evidence>
<name>A0ABD0YSS4_9HEMI</name>
<evidence type="ECO:0000256" key="1">
    <source>
        <dbReference type="ARBA" id="ARBA00006235"/>
    </source>
</evidence>
<dbReference type="PANTHER" id="PTHR10760:SF2">
    <property type="entry name" value="LD13476P-RELATED"/>
    <property type="match status" value="1"/>
</dbReference>
<dbReference type="EMBL" id="JBFDAA010000003">
    <property type="protein sequence ID" value="KAL1139007.1"/>
    <property type="molecule type" value="Genomic_DNA"/>
</dbReference>
<dbReference type="PANTHER" id="PTHR10760">
    <property type="entry name" value="TORSIN"/>
    <property type="match status" value="1"/>
</dbReference>
<protein>
    <recommendedName>
        <fullName evidence="4">AAA+ ATPase domain-containing protein</fullName>
    </recommendedName>
</protein>
<gene>
    <name evidence="2" type="ORF">AAG570_009068</name>
</gene>
<comment type="caution">
    <text evidence="2">The sequence shown here is derived from an EMBL/GenBank/DDBJ whole genome shotgun (WGS) entry which is preliminary data.</text>
</comment>
<keyword evidence="3" id="KW-1185">Reference proteome</keyword>
<dbReference type="InterPro" id="IPR027417">
    <property type="entry name" value="P-loop_NTPase"/>
</dbReference>
<dbReference type="GO" id="GO:0012505">
    <property type="term" value="C:endomembrane system"/>
    <property type="evidence" value="ECO:0007669"/>
    <property type="project" value="UniProtKB-ARBA"/>
</dbReference>